<dbReference type="Proteomes" id="UP000815325">
    <property type="component" value="Unassembled WGS sequence"/>
</dbReference>
<dbReference type="PANTHER" id="PTHR32170">
    <property type="entry name" value="PROTEASOME ACTIVATOR COMPLEX SUBUNIT 4"/>
    <property type="match status" value="1"/>
</dbReference>
<dbReference type="PANTHER" id="PTHR32170:SF3">
    <property type="entry name" value="PROTEASOME ACTIVATOR COMPLEX SUBUNIT 4"/>
    <property type="match status" value="1"/>
</dbReference>
<protein>
    <submittedName>
        <fullName evidence="1">Uncharacterized protein</fullName>
    </submittedName>
</protein>
<reference evidence="1" key="1">
    <citation type="submission" date="2017-08" db="EMBL/GenBank/DDBJ databases">
        <authorList>
            <person name="Polle J.E."/>
            <person name="Barry K."/>
            <person name="Cushman J."/>
            <person name="Schmutz J."/>
            <person name="Tran D."/>
            <person name="Hathwaick L.T."/>
            <person name="Yim W.C."/>
            <person name="Jenkins J."/>
            <person name="Mckie-Krisberg Z.M."/>
            <person name="Prochnik S."/>
            <person name="Lindquist E."/>
            <person name="Dockter R.B."/>
            <person name="Adam C."/>
            <person name="Molina H."/>
            <person name="Bunkerborg J."/>
            <person name="Jin E."/>
            <person name="Buchheim M."/>
            <person name="Magnuson J."/>
        </authorList>
    </citation>
    <scope>NUCLEOTIDE SEQUENCE</scope>
    <source>
        <strain evidence="1">CCAP 19/18</strain>
    </source>
</reference>
<proteinExistence type="predicted"/>
<accession>A0ABQ7GA34</accession>
<dbReference type="EMBL" id="MU069946">
    <property type="protein sequence ID" value="KAF5831466.1"/>
    <property type="molecule type" value="Genomic_DNA"/>
</dbReference>
<evidence type="ECO:0000313" key="1">
    <source>
        <dbReference type="EMBL" id="KAF5831466.1"/>
    </source>
</evidence>
<name>A0ABQ7GA34_DUNSA</name>
<evidence type="ECO:0000313" key="2">
    <source>
        <dbReference type="Proteomes" id="UP000815325"/>
    </source>
</evidence>
<sequence length="250" mass="26385">MPCALPLFLPHRANWRYSLSANVVCLMLMPAPSHTEHVMPFARHALALFGSGMLPLRQLAAGTLSLLLTRVVDFKETNPQLVAEVSAWLLSSGSSLTDHLAADHTKLEAIEASQDKRGGGLAAMQARYLNMTHDELILKVVAVSTDRTKRWPEGGHADLQPQAVRTGLFEVQHARLVALLATVAPQETLQALQPSLEQAARNASSQQVVAYTSEKVVQAAAAEATAGLLAAGAPWVSGAGTGSGGGAFAV</sequence>
<keyword evidence="2" id="KW-1185">Reference proteome</keyword>
<dbReference type="InterPro" id="IPR035309">
    <property type="entry name" value="PSME4"/>
</dbReference>
<organism evidence="1 2">
    <name type="scientific">Dunaliella salina</name>
    <name type="common">Green alga</name>
    <name type="synonym">Protococcus salinus</name>
    <dbReference type="NCBI Taxonomy" id="3046"/>
    <lineage>
        <taxon>Eukaryota</taxon>
        <taxon>Viridiplantae</taxon>
        <taxon>Chlorophyta</taxon>
        <taxon>core chlorophytes</taxon>
        <taxon>Chlorophyceae</taxon>
        <taxon>CS clade</taxon>
        <taxon>Chlamydomonadales</taxon>
        <taxon>Dunaliellaceae</taxon>
        <taxon>Dunaliella</taxon>
    </lineage>
</organism>
<comment type="caution">
    <text evidence="1">The sequence shown here is derived from an EMBL/GenBank/DDBJ whole genome shotgun (WGS) entry which is preliminary data.</text>
</comment>
<gene>
    <name evidence="1" type="ORF">DUNSADRAFT_13106</name>
</gene>